<dbReference type="OrthoDB" id="1730821at2759"/>
<organism evidence="2 3">
    <name type="scientific">Rhododendron simsii</name>
    <name type="common">Sims's rhododendron</name>
    <dbReference type="NCBI Taxonomy" id="118357"/>
    <lineage>
        <taxon>Eukaryota</taxon>
        <taxon>Viridiplantae</taxon>
        <taxon>Streptophyta</taxon>
        <taxon>Embryophyta</taxon>
        <taxon>Tracheophyta</taxon>
        <taxon>Spermatophyta</taxon>
        <taxon>Magnoliopsida</taxon>
        <taxon>eudicotyledons</taxon>
        <taxon>Gunneridae</taxon>
        <taxon>Pentapetalae</taxon>
        <taxon>asterids</taxon>
        <taxon>Ericales</taxon>
        <taxon>Ericaceae</taxon>
        <taxon>Ericoideae</taxon>
        <taxon>Rhodoreae</taxon>
        <taxon>Rhododendron</taxon>
    </lineage>
</organism>
<dbReference type="InterPro" id="IPR025398">
    <property type="entry name" value="DUF4371"/>
</dbReference>
<evidence type="ECO:0000313" key="3">
    <source>
        <dbReference type="Proteomes" id="UP000626092"/>
    </source>
</evidence>
<keyword evidence="3" id="KW-1185">Reference proteome</keyword>
<dbReference type="PANTHER" id="PTHR45749">
    <property type="match status" value="1"/>
</dbReference>
<dbReference type="Proteomes" id="UP000626092">
    <property type="component" value="Unassembled WGS sequence"/>
</dbReference>
<proteinExistence type="predicted"/>
<evidence type="ECO:0000259" key="1">
    <source>
        <dbReference type="Pfam" id="PF14291"/>
    </source>
</evidence>
<sequence length="161" mass="18257">MIESSLIQRSHRGNFIELIKFEGKLDGNIADVVLEKAPKNAKYTSPLIQKEILHIFGNKVRNKIREEVGDAKFCILVDEAKDASNREQMLTSIVTLVGASPKRHTELQSTQAIEIEHMLDTGERETAWLTCLLRTTIKVLEMMFEKGSSNSIRGEKLKVLY</sequence>
<feature type="domain" description="DUF4371" evidence="1">
    <location>
        <begin position="10"/>
        <end position="91"/>
    </location>
</feature>
<comment type="caution">
    <text evidence="2">The sequence shown here is derived from an EMBL/GenBank/DDBJ whole genome shotgun (WGS) entry which is preliminary data.</text>
</comment>
<dbReference type="EMBL" id="WJXA01000010">
    <property type="protein sequence ID" value="KAF7129102.1"/>
    <property type="molecule type" value="Genomic_DNA"/>
</dbReference>
<protein>
    <recommendedName>
        <fullName evidence="1">DUF4371 domain-containing protein</fullName>
    </recommendedName>
</protein>
<dbReference type="PANTHER" id="PTHR45749:SF37">
    <property type="entry name" value="OS05G0311600 PROTEIN"/>
    <property type="match status" value="1"/>
</dbReference>
<gene>
    <name evidence="2" type="ORF">RHSIM_Rhsim10G0182300</name>
</gene>
<dbReference type="AlphaFoldDB" id="A0A834GD59"/>
<accession>A0A834GD59</accession>
<reference evidence="2" key="1">
    <citation type="submission" date="2019-11" db="EMBL/GenBank/DDBJ databases">
        <authorList>
            <person name="Liu Y."/>
            <person name="Hou J."/>
            <person name="Li T.-Q."/>
            <person name="Guan C.-H."/>
            <person name="Wu X."/>
            <person name="Wu H.-Z."/>
            <person name="Ling F."/>
            <person name="Zhang R."/>
            <person name="Shi X.-G."/>
            <person name="Ren J.-P."/>
            <person name="Chen E.-F."/>
            <person name="Sun J.-M."/>
        </authorList>
    </citation>
    <scope>NUCLEOTIDE SEQUENCE</scope>
    <source>
        <strain evidence="2">Adult_tree_wgs_1</strain>
        <tissue evidence="2">Leaves</tissue>
    </source>
</reference>
<dbReference type="Pfam" id="PF14291">
    <property type="entry name" value="DUF4371"/>
    <property type="match status" value="1"/>
</dbReference>
<name>A0A834GD59_RHOSS</name>
<evidence type="ECO:0000313" key="2">
    <source>
        <dbReference type="EMBL" id="KAF7129102.1"/>
    </source>
</evidence>